<keyword evidence="1" id="KW-1133">Transmembrane helix</keyword>
<evidence type="ECO:0000313" key="2">
    <source>
        <dbReference type="EMBL" id="KRF81642.1"/>
    </source>
</evidence>
<sequence length="58" mass="6476">MCGICKCCLKLGCKLLCMLFCSIFGLLLIVALVIYFVYFYNKGDSSKSGNKSLIDFSF</sequence>
<keyword evidence="3" id="KW-1185">Reference proteome</keyword>
<evidence type="ECO:0000256" key="1">
    <source>
        <dbReference type="SAM" id="Phobius"/>
    </source>
</evidence>
<feature type="transmembrane region" description="Helical" evidence="1">
    <location>
        <begin position="15"/>
        <end position="38"/>
    </location>
</feature>
<evidence type="ECO:0008006" key="4">
    <source>
        <dbReference type="Google" id="ProtNLM"/>
    </source>
</evidence>
<proteinExistence type="predicted"/>
<dbReference type="EMBL" id="CH940649">
    <property type="protein sequence ID" value="KRF81642.1"/>
    <property type="molecule type" value="Genomic_DNA"/>
</dbReference>
<reference evidence="2 3" key="1">
    <citation type="journal article" date="2007" name="Nature">
        <title>Evolution of genes and genomes on the Drosophila phylogeny.</title>
        <authorList>
            <consortium name="Drosophila 12 Genomes Consortium"/>
            <person name="Clark A.G."/>
            <person name="Eisen M.B."/>
            <person name="Smith D.R."/>
            <person name="Bergman C.M."/>
            <person name="Oliver B."/>
            <person name="Markow T.A."/>
            <person name="Kaufman T.C."/>
            <person name="Kellis M."/>
            <person name="Gelbart W."/>
            <person name="Iyer V.N."/>
            <person name="Pollard D.A."/>
            <person name="Sackton T.B."/>
            <person name="Larracuente A.M."/>
            <person name="Singh N.D."/>
            <person name="Abad J.P."/>
            <person name="Abt D.N."/>
            <person name="Adryan B."/>
            <person name="Aguade M."/>
            <person name="Akashi H."/>
            <person name="Anderson W.W."/>
            <person name="Aquadro C.F."/>
            <person name="Ardell D.H."/>
            <person name="Arguello R."/>
            <person name="Artieri C.G."/>
            <person name="Barbash D.A."/>
            <person name="Barker D."/>
            <person name="Barsanti P."/>
            <person name="Batterham P."/>
            <person name="Batzoglou S."/>
            <person name="Begun D."/>
            <person name="Bhutkar A."/>
            <person name="Blanco E."/>
            <person name="Bosak S.A."/>
            <person name="Bradley R.K."/>
            <person name="Brand A.D."/>
            <person name="Brent M.R."/>
            <person name="Brooks A.N."/>
            <person name="Brown R.H."/>
            <person name="Butlin R.K."/>
            <person name="Caggese C."/>
            <person name="Calvi B.R."/>
            <person name="Bernardo de Carvalho A."/>
            <person name="Caspi A."/>
            <person name="Castrezana S."/>
            <person name="Celniker S.E."/>
            <person name="Chang J.L."/>
            <person name="Chapple C."/>
            <person name="Chatterji S."/>
            <person name="Chinwalla A."/>
            <person name="Civetta A."/>
            <person name="Clifton S.W."/>
            <person name="Comeron J.M."/>
            <person name="Costello J.C."/>
            <person name="Coyne J.A."/>
            <person name="Daub J."/>
            <person name="David R.G."/>
            <person name="Delcher A.L."/>
            <person name="Delehaunty K."/>
            <person name="Do C.B."/>
            <person name="Ebling H."/>
            <person name="Edwards K."/>
            <person name="Eickbush T."/>
            <person name="Evans J.D."/>
            <person name="Filipski A."/>
            <person name="Findeiss S."/>
            <person name="Freyhult E."/>
            <person name="Fulton L."/>
            <person name="Fulton R."/>
            <person name="Garcia A.C."/>
            <person name="Gardiner A."/>
            <person name="Garfield D.A."/>
            <person name="Garvin B.E."/>
            <person name="Gibson G."/>
            <person name="Gilbert D."/>
            <person name="Gnerre S."/>
            <person name="Godfrey J."/>
            <person name="Good R."/>
            <person name="Gotea V."/>
            <person name="Gravely B."/>
            <person name="Greenberg A.J."/>
            <person name="Griffiths-Jones S."/>
            <person name="Gross S."/>
            <person name="Guigo R."/>
            <person name="Gustafson E.A."/>
            <person name="Haerty W."/>
            <person name="Hahn M.W."/>
            <person name="Halligan D.L."/>
            <person name="Halpern A.L."/>
            <person name="Halter G.M."/>
            <person name="Han M.V."/>
            <person name="Heger A."/>
            <person name="Hillier L."/>
            <person name="Hinrichs A.S."/>
            <person name="Holmes I."/>
            <person name="Hoskins R.A."/>
            <person name="Hubisz M.J."/>
            <person name="Hultmark D."/>
            <person name="Huntley M.A."/>
            <person name="Jaffe D.B."/>
            <person name="Jagadeeshan S."/>
            <person name="Jeck W.R."/>
            <person name="Johnson J."/>
            <person name="Jones C.D."/>
            <person name="Jordan W.C."/>
            <person name="Karpen G.H."/>
            <person name="Kataoka E."/>
            <person name="Keightley P.D."/>
            <person name="Kheradpour P."/>
            <person name="Kirkness E.F."/>
            <person name="Koerich L.B."/>
            <person name="Kristiansen K."/>
            <person name="Kudrna D."/>
            <person name="Kulathinal R.J."/>
            <person name="Kumar S."/>
            <person name="Kwok R."/>
            <person name="Lander E."/>
            <person name="Langley C.H."/>
            <person name="Lapoint R."/>
            <person name="Lazzaro B.P."/>
            <person name="Lee S.J."/>
            <person name="Levesque L."/>
            <person name="Li R."/>
            <person name="Lin C.F."/>
            <person name="Lin M.F."/>
            <person name="Lindblad-Toh K."/>
            <person name="Llopart A."/>
            <person name="Long M."/>
            <person name="Low L."/>
            <person name="Lozovsky E."/>
            <person name="Lu J."/>
            <person name="Luo M."/>
            <person name="Machado C.A."/>
            <person name="Makalowski W."/>
            <person name="Marzo M."/>
            <person name="Matsuda M."/>
            <person name="Matzkin L."/>
            <person name="McAllister B."/>
            <person name="McBride C.S."/>
            <person name="McKernan B."/>
            <person name="McKernan K."/>
            <person name="Mendez-Lago M."/>
            <person name="Minx P."/>
            <person name="Mollenhauer M.U."/>
            <person name="Montooth K."/>
            <person name="Mount S.M."/>
            <person name="Mu X."/>
            <person name="Myers E."/>
            <person name="Negre B."/>
            <person name="Newfeld S."/>
            <person name="Nielsen R."/>
            <person name="Noor M.A."/>
            <person name="O'Grady P."/>
            <person name="Pachter L."/>
            <person name="Papaceit M."/>
            <person name="Parisi M.J."/>
            <person name="Parisi M."/>
            <person name="Parts L."/>
            <person name="Pedersen J.S."/>
            <person name="Pesole G."/>
            <person name="Phillippy A.M."/>
            <person name="Ponting C.P."/>
            <person name="Pop M."/>
            <person name="Porcelli D."/>
            <person name="Powell J.R."/>
            <person name="Prohaska S."/>
            <person name="Pruitt K."/>
            <person name="Puig M."/>
            <person name="Quesneville H."/>
            <person name="Ram K.R."/>
            <person name="Rand D."/>
            <person name="Rasmussen M.D."/>
            <person name="Reed L.K."/>
            <person name="Reenan R."/>
            <person name="Reily A."/>
            <person name="Remington K.A."/>
            <person name="Rieger T.T."/>
            <person name="Ritchie M.G."/>
            <person name="Robin C."/>
            <person name="Rogers Y.H."/>
            <person name="Rohde C."/>
            <person name="Rozas J."/>
            <person name="Rubenfield M.J."/>
            <person name="Ruiz A."/>
            <person name="Russo S."/>
            <person name="Salzberg S.L."/>
            <person name="Sanchez-Gracia A."/>
            <person name="Saranga D.J."/>
            <person name="Sato H."/>
            <person name="Schaeffer S.W."/>
            <person name="Schatz M.C."/>
            <person name="Schlenke T."/>
            <person name="Schwartz R."/>
            <person name="Segarra C."/>
            <person name="Singh R.S."/>
            <person name="Sirot L."/>
            <person name="Sirota M."/>
            <person name="Sisneros N.B."/>
            <person name="Smith C.D."/>
            <person name="Smith T.F."/>
            <person name="Spieth J."/>
            <person name="Stage D.E."/>
            <person name="Stark A."/>
            <person name="Stephan W."/>
            <person name="Strausberg R.L."/>
            <person name="Strempel S."/>
            <person name="Sturgill D."/>
            <person name="Sutton G."/>
            <person name="Sutton G.G."/>
            <person name="Tao W."/>
            <person name="Teichmann S."/>
            <person name="Tobari Y.N."/>
            <person name="Tomimura Y."/>
            <person name="Tsolas J.M."/>
            <person name="Valente V.L."/>
            <person name="Venter E."/>
            <person name="Venter J.C."/>
            <person name="Vicario S."/>
            <person name="Vieira F.G."/>
            <person name="Vilella A.J."/>
            <person name="Villasante A."/>
            <person name="Walenz B."/>
            <person name="Wang J."/>
            <person name="Wasserman M."/>
            <person name="Watts T."/>
            <person name="Wilson D."/>
            <person name="Wilson R.K."/>
            <person name="Wing R.A."/>
            <person name="Wolfner M.F."/>
            <person name="Wong A."/>
            <person name="Wong G.K."/>
            <person name="Wu C.I."/>
            <person name="Wu G."/>
            <person name="Yamamoto D."/>
            <person name="Yang H.P."/>
            <person name="Yang S.P."/>
            <person name="Yorke J.A."/>
            <person name="Yoshida K."/>
            <person name="Zdobnov E."/>
            <person name="Zhang P."/>
            <person name="Zhang Y."/>
            <person name="Zimin A.V."/>
            <person name="Baldwin J."/>
            <person name="Abdouelleil A."/>
            <person name="Abdulkadir J."/>
            <person name="Abebe A."/>
            <person name="Abera B."/>
            <person name="Abreu J."/>
            <person name="Acer S.C."/>
            <person name="Aftuck L."/>
            <person name="Alexander A."/>
            <person name="An P."/>
            <person name="Anderson E."/>
            <person name="Anderson S."/>
            <person name="Arachi H."/>
            <person name="Azer M."/>
            <person name="Bachantsang P."/>
            <person name="Barry A."/>
            <person name="Bayul T."/>
            <person name="Berlin A."/>
            <person name="Bessette D."/>
            <person name="Bloom T."/>
            <person name="Blye J."/>
            <person name="Boguslavskiy L."/>
            <person name="Bonnet C."/>
            <person name="Boukhgalter B."/>
            <person name="Bourzgui I."/>
            <person name="Brown A."/>
            <person name="Cahill P."/>
            <person name="Channer S."/>
            <person name="Cheshatsang Y."/>
            <person name="Chuda L."/>
            <person name="Citroen M."/>
            <person name="Collymore A."/>
            <person name="Cooke P."/>
            <person name="Costello M."/>
            <person name="D'Aco K."/>
            <person name="Daza R."/>
            <person name="De Haan G."/>
            <person name="DeGray S."/>
            <person name="DeMaso C."/>
            <person name="Dhargay N."/>
            <person name="Dooley K."/>
            <person name="Dooley E."/>
            <person name="Doricent M."/>
            <person name="Dorje P."/>
            <person name="Dorjee K."/>
            <person name="Dupes A."/>
            <person name="Elong R."/>
            <person name="Falk J."/>
            <person name="Farina A."/>
            <person name="Faro S."/>
            <person name="Ferguson D."/>
            <person name="Fisher S."/>
            <person name="Foley C.D."/>
            <person name="Franke A."/>
            <person name="Friedrich D."/>
            <person name="Gadbois L."/>
            <person name="Gearin G."/>
            <person name="Gearin C.R."/>
            <person name="Giannoukos G."/>
            <person name="Goode T."/>
            <person name="Graham J."/>
            <person name="Grandbois E."/>
            <person name="Grewal S."/>
            <person name="Gyaltsen K."/>
            <person name="Hafez N."/>
            <person name="Hagos B."/>
            <person name="Hall J."/>
            <person name="Henson C."/>
            <person name="Hollinger A."/>
            <person name="Honan T."/>
            <person name="Huard M.D."/>
            <person name="Hughes L."/>
            <person name="Hurhula B."/>
            <person name="Husby M.E."/>
            <person name="Kamat A."/>
            <person name="Kanga B."/>
            <person name="Kashin S."/>
            <person name="Khazanovich D."/>
            <person name="Kisner P."/>
            <person name="Lance K."/>
            <person name="Lara M."/>
            <person name="Lee W."/>
            <person name="Lennon N."/>
            <person name="Letendre F."/>
            <person name="LeVine R."/>
            <person name="Lipovsky A."/>
            <person name="Liu X."/>
            <person name="Liu J."/>
            <person name="Liu S."/>
            <person name="Lokyitsang T."/>
            <person name="Lokyitsang Y."/>
            <person name="Lubonja R."/>
            <person name="Lui A."/>
            <person name="MacDonald P."/>
            <person name="Magnisalis V."/>
            <person name="Maru K."/>
            <person name="Matthews C."/>
            <person name="McCusker W."/>
            <person name="McDonough S."/>
            <person name="Mehta T."/>
            <person name="Meldrim J."/>
            <person name="Meneus L."/>
            <person name="Mihai O."/>
            <person name="Mihalev A."/>
            <person name="Mihova T."/>
            <person name="Mittelman R."/>
            <person name="Mlenga V."/>
            <person name="Montmayeur A."/>
            <person name="Mulrain L."/>
            <person name="Navidi A."/>
            <person name="Naylor J."/>
            <person name="Negash T."/>
            <person name="Nguyen T."/>
            <person name="Nguyen N."/>
            <person name="Nicol R."/>
            <person name="Norbu C."/>
            <person name="Norbu N."/>
            <person name="Novod N."/>
            <person name="O'Neill B."/>
            <person name="Osman S."/>
            <person name="Markiewicz E."/>
            <person name="Oyono O.L."/>
            <person name="Patti C."/>
            <person name="Phunkhang P."/>
            <person name="Pierre F."/>
            <person name="Priest M."/>
            <person name="Raghuraman S."/>
            <person name="Rege F."/>
            <person name="Reyes R."/>
            <person name="Rise C."/>
            <person name="Rogov P."/>
            <person name="Ross K."/>
            <person name="Ryan E."/>
            <person name="Settipalli S."/>
            <person name="Shea T."/>
            <person name="Sherpa N."/>
            <person name="Shi L."/>
            <person name="Shih D."/>
            <person name="Sparrow T."/>
            <person name="Spaulding J."/>
            <person name="Stalker J."/>
            <person name="Stange-Thomann N."/>
            <person name="Stavropoulos S."/>
            <person name="Stone C."/>
            <person name="Strader C."/>
            <person name="Tesfaye S."/>
            <person name="Thomson T."/>
            <person name="Thoulutsang Y."/>
            <person name="Thoulutsang D."/>
            <person name="Topham K."/>
            <person name="Topping I."/>
            <person name="Tsamla T."/>
            <person name="Vassiliev H."/>
            <person name="Vo A."/>
            <person name="Wangchuk T."/>
            <person name="Wangdi T."/>
            <person name="Weiand M."/>
            <person name="Wilkinson J."/>
            <person name="Wilson A."/>
            <person name="Yadav S."/>
            <person name="Young G."/>
            <person name="Yu Q."/>
            <person name="Zembek L."/>
            <person name="Zhong D."/>
            <person name="Zimmer A."/>
            <person name="Zwirko Z."/>
            <person name="Jaffe D.B."/>
            <person name="Alvarez P."/>
            <person name="Brockman W."/>
            <person name="Butler J."/>
            <person name="Chin C."/>
            <person name="Gnerre S."/>
            <person name="Grabherr M."/>
            <person name="Kleber M."/>
            <person name="Mauceli E."/>
            <person name="MacCallum I."/>
        </authorList>
    </citation>
    <scope>NUCLEOTIDE SEQUENCE [LARGE SCALE GENOMIC DNA]</scope>
    <source>
        <strain evidence="3">Tucson 15010-1051.87</strain>
    </source>
</reference>
<name>A0A0Q9WAL4_DROVI</name>
<dbReference type="Proteomes" id="UP000008792">
    <property type="component" value="Unassembled WGS sequence"/>
</dbReference>
<keyword evidence="1" id="KW-0472">Membrane</keyword>
<keyword evidence="1" id="KW-0812">Transmembrane</keyword>
<protein>
    <recommendedName>
        <fullName evidence="4">Protein midgut expression 1</fullName>
    </recommendedName>
</protein>
<evidence type="ECO:0000313" key="3">
    <source>
        <dbReference type="Proteomes" id="UP000008792"/>
    </source>
</evidence>
<gene>
    <name evidence="2" type="primary">Dvir\GJ26707</name>
    <name evidence="2" type="ORF">Dvir_GJ26707</name>
</gene>
<dbReference type="InParanoid" id="A0A0Q9WAL4"/>
<accession>A0A0Q9WAL4</accession>
<organism evidence="2 3">
    <name type="scientific">Drosophila virilis</name>
    <name type="common">Fruit fly</name>
    <dbReference type="NCBI Taxonomy" id="7244"/>
    <lineage>
        <taxon>Eukaryota</taxon>
        <taxon>Metazoa</taxon>
        <taxon>Ecdysozoa</taxon>
        <taxon>Arthropoda</taxon>
        <taxon>Hexapoda</taxon>
        <taxon>Insecta</taxon>
        <taxon>Pterygota</taxon>
        <taxon>Neoptera</taxon>
        <taxon>Endopterygota</taxon>
        <taxon>Diptera</taxon>
        <taxon>Brachycera</taxon>
        <taxon>Muscomorpha</taxon>
        <taxon>Ephydroidea</taxon>
        <taxon>Drosophilidae</taxon>
        <taxon>Drosophila</taxon>
    </lineage>
</organism>
<dbReference type="AlphaFoldDB" id="A0A0Q9WAL4"/>